<sequence>MASLGKRLENKRRKRLEIITNALRLFQERGYEQVSTADIATASHIAKKTFYQYFPTKDAVVFDREGALLAQLVAFLQTRPAPVWPAYVAWVRRWAQQDTHASVAHVLFANPELVRATPALQTRLLVMWAGYERVLAQYLRRLDLCPDPVTAQLLAGRLVTVFRVAVDQNLAVTGVLDRLTQKTFPPVV</sequence>
<evidence type="ECO:0000259" key="5">
    <source>
        <dbReference type="PROSITE" id="PS50977"/>
    </source>
</evidence>
<dbReference type="PATRIC" id="fig|1423805.4.peg.808"/>
<feature type="domain" description="HTH tetR-type" evidence="5">
    <location>
        <begin position="12"/>
        <end position="72"/>
    </location>
</feature>
<dbReference type="PANTHER" id="PTHR30055:SF234">
    <property type="entry name" value="HTH-TYPE TRANSCRIPTIONAL REGULATOR BETI"/>
    <property type="match status" value="1"/>
</dbReference>
<evidence type="ECO:0000256" key="1">
    <source>
        <dbReference type="ARBA" id="ARBA00023015"/>
    </source>
</evidence>
<dbReference type="PRINTS" id="PR00455">
    <property type="entry name" value="HTHTETR"/>
</dbReference>
<dbReference type="PROSITE" id="PS50977">
    <property type="entry name" value="HTH_TETR_2"/>
    <property type="match status" value="1"/>
</dbReference>
<dbReference type="InterPro" id="IPR009057">
    <property type="entry name" value="Homeodomain-like_sf"/>
</dbReference>
<dbReference type="Gene3D" id="1.10.10.60">
    <property type="entry name" value="Homeodomain-like"/>
    <property type="match status" value="1"/>
</dbReference>
<dbReference type="EMBL" id="AZFC01000012">
    <property type="protein sequence ID" value="KRL49193.1"/>
    <property type="molecule type" value="Genomic_DNA"/>
</dbReference>
<evidence type="ECO:0000313" key="6">
    <source>
        <dbReference type="EMBL" id="KRL49193.1"/>
    </source>
</evidence>
<dbReference type="Pfam" id="PF00440">
    <property type="entry name" value="TetR_N"/>
    <property type="match status" value="1"/>
</dbReference>
<protein>
    <recommendedName>
        <fullName evidence="5">HTH tetR-type domain-containing protein</fullName>
    </recommendedName>
</protein>
<accession>A0A0R1QYB7</accession>
<dbReference type="Proteomes" id="UP000051835">
    <property type="component" value="Unassembled WGS sequence"/>
</dbReference>
<dbReference type="PANTHER" id="PTHR30055">
    <property type="entry name" value="HTH-TYPE TRANSCRIPTIONAL REGULATOR RUTR"/>
    <property type="match status" value="1"/>
</dbReference>
<dbReference type="Gene3D" id="1.10.357.10">
    <property type="entry name" value="Tetracycline Repressor, domain 2"/>
    <property type="match status" value="1"/>
</dbReference>
<dbReference type="GO" id="GO:0003700">
    <property type="term" value="F:DNA-binding transcription factor activity"/>
    <property type="evidence" value="ECO:0007669"/>
    <property type="project" value="TreeGrafter"/>
</dbReference>
<feature type="DNA-binding region" description="H-T-H motif" evidence="4">
    <location>
        <begin position="35"/>
        <end position="54"/>
    </location>
</feature>
<comment type="caution">
    <text evidence="6">The sequence shown here is derived from an EMBL/GenBank/DDBJ whole genome shotgun (WGS) entry which is preliminary data.</text>
</comment>
<keyword evidence="3" id="KW-0804">Transcription</keyword>
<evidence type="ECO:0000313" key="7">
    <source>
        <dbReference type="Proteomes" id="UP000051835"/>
    </source>
</evidence>
<evidence type="ECO:0000256" key="2">
    <source>
        <dbReference type="ARBA" id="ARBA00023125"/>
    </source>
</evidence>
<keyword evidence="2 4" id="KW-0238">DNA-binding</keyword>
<name>A0A0R1QYB7_9LACO</name>
<gene>
    <name evidence="6" type="ORF">FD37_GL000788</name>
</gene>
<dbReference type="GO" id="GO:0000976">
    <property type="term" value="F:transcription cis-regulatory region binding"/>
    <property type="evidence" value="ECO:0007669"/>
    <property type="project" value="TreeGrafter"/>
</dbReference>
<evidence type="ECO:0000256" key="3">
    <source>
        <dbReference type="ARBA" id="ARBA00023163"/>
    </source>
</evidence>
<proteinExistence type="predicted"/>
<evidence type="ECO:0000256" key="4">
    <source>
        <dbReference type="PROSITE-ProRule" id="PRU00335"/>
    </source>
</evidence>
<keyword evidence="1" id="KW-0805">Transcription regulation</keyword>
<reference evidence="6 7" key="1">
    <citation type="journal article" date="2015" name="Genome Announc.">
        <title>Expanding the biotechnology potential of lactobacilli through comparative genomics of 213 strains and associated genera.</title>
        <authorList>
            <person name="Sun Z."/>
            <person name="Harris H.M."/>
            <person name="McCann A."/>
            <person name="Guo C."/>
            <person name="Argimon S."/>
            <person name="Zhang W."/>
            <person name="Yang X."/>
            <person name="Jeffery I.B."/>
            <person name="Cooney J.C."/>
            <person name="Kagawa T.F."/>
            <person name="Liu W."/>
            <person name="Song Y."/>
            <person name="Salvetti E."/>
            <person name="Wrobel A."/>
            <person name="Rasinkangas P."/>
            <person name="Parkhill J."/>
            <person name="Rea M.C."/>
            <person name="O'Sullivan O."/>
            <person name="Ritari J."/>
            <person name="Douillard F.P."/>
            <person name="Paul Ross R."/>
            <person name="Yang R."/>
            <person name="Briner A.E."/>
            <person name="Felis G.E."/>
            <person name="de Vos W.M."/>
            <person name="Barrangou R."/>
            <person name="Klaenhammer T.R."/>
            <person name="Caufield P.W."/>
            <person name="Cui Y."/>
            <person name="Zhang H."/>
            <person name="O'Toole P.W."/>
        </authorList>
    </citation>
    <scope>NUCLEOTIDE SEQUENCE [LARGE SCALE GENOMIC DNA]</scope>
    <source>
        <strain evidence="6 7">DSM 15429</strain>
    </source>
</reference>
<dbReference type="InterPro" id="IPR050109">
    <property type="entry name" value="HTH-type_TetR-like_transc_reg"/>
</dbReference>
<dbReference type="SUPFAM" id="SSF46689">
    <property type="entry name" value="Homeodomain-like"/>
    <property type="match status" value="1"/>
</dbReference>
<organism evidence="6 7">
    <name type="scientific">Levilactobacillus spicheri DSM 15429</name>
    <dbReference type="NCBI Taxonomy" id="1423805"/>
    <lineage>
        <taxon>Bacteria</taxon>
        <taxon>Bacillati</taxon>
        <taxon>Bacillota</taxon>
        <taxon>Bacilli</taxon>
        <taxon>Lactobacillales</taxon>
        <taxon>Lactobacillaceae</taxon>
        <taxon>Levilactobacillus</taxon>
    </lineage>
</organism>
<dbReference type="AlphaFoldDB" id="A0A0R1QYB7"/>
<dbReference type="InterPro" id="IPR001647">
    <property type="entry name" value="HTH_TetR"/>
</dbReference>